<comment type="caution">
    <text evidence="3">The sequence shown here is derived from an EMBL/GenBank/DDBJ whole genome shotgun (WGS) entry which is preliminary data.</text>
</comment>
<keyword evidence="4" id="KW-1185">Reference proteome</keyword>
<reference evidence="3 4" key="1">
    <citation type="submission" date="2018-03" db="EMBL/GenBank/DDBJ databases">
        <title>Genomic Encyclopedia of Archaeal and Bacterial Type Strains, Phase II (KMG-II): from individual species to whole genera.</title>
        <authorList>
            <person name="Goeker M."/>
        </authorList>
    </citation>
    <scope>NUCLEOTIDE SEQUENCE [LARGE SCALE GENOMIC DNA]</scope>
    <source>
        <strain evidence="3 4">DSM 29328</strain>
    </source>
</reference>
<gene>
    <name evidence="3" type="ORF">CLV78_10127</name>
</gene>
<dbReference type="Gene3D" id="2.60.40.1880">
    <property type="entry name" value="Invasion associated locus B (IalB) protein"/>
    <property type="match status" value="1"/>
</dbReference>
<dbReference type="Proteomes" id="UP000239480">
    <property type="component" value="Unassembled WGS sequence"/>
</dbReference>
<feature type="signal peptide" evidence="2">
    <location>
        <begin position="1"/>
        <end position="25"/>
    </location>
</feature>
<dbReference type="OrthoDB" id="9797912at2"/>
<dbReference type="InterPro" id="IPR038696">
    <property type="entry name" value="IalB_sf"/>
</dbReference>
<sequence>MILDAQSKLTALALAALLAATPSFAQEATTEQPAEEQPAEAATDAPAEGSNDLNLDMGTPIDQAGDAANENALGTTYVLEVSGDWEVRCVRTPLKLGDESADPCALHQLLRDESNNPVATIELVNLPAGQQAVAGATIVTPLETLLTEQITLSVDGGQGRRYPFTFCTQQGCIARVGFTNDAVSNFKRGSKGTLSIVPATAPDQQVALNISLSGFTAGFDRLQELNARNAEALEAARAAADSDN</sequence>
<evidence type="ECO:0000313" key="3">
    <source>
        <dbReference type="EMBL" id="PRY25937.1"/>
    </source>
</evidence>
<proteinExistence type="predicted"/>
<feature type="compositionally biased region" description="Low complexity" evidence="1">
    <location>
        <begin position="39"/>
        <end position="48"/>
    </location>
</feature>
<name>A0A2T0RXQ5_9RHOB</name>
<dbReference type="EMBL" id="PVTD01000001">
    <property type="protein sequence ID" value="PRY25937.1"/>
    <property type="molecule type" value="Genomic_DNA"/>
</dbReference>
<feature type="chain" id="PRO_5015555075" evidence="2">
    <location>
        <begin position="26"/>
        <end position="244"/>
    </location>
</feature>
<feature type="region of interest" description="Disordered" evidence="1">
    <location>
        <begin position="26"/>
        <end position="66"/>
    </location>
</feature>
<evidence type="ECO:0000256" key="1">
    <source>
        <dbReference type="SAM" id="MobiDB-lite"/>
    </source>
</evidence>
<accession>A0A2T0RXQ5</accession>
<keyword evidence="2" id="KW-0732">Signal</keyword>
<dbReference type="AlphaFoldDB" id="A0A2T0RXQ5"/>
<dbReference type="InterPro" id="IPR010642">
    <property type="entry name" value="Invasion_prot_B"/>
</dbReference>
<organism evidence="3 4">
    <name type="scientific">Aliiruegeria haliotis</name>
    <dbReference type="NCBI Taxonomy" id="1280846"/>
    <lineage>
        <taxon>Bacteria</taxon>
        <taxon>Pseudomonadati</taxon>
        <taxon>Pseudomonadota</taxon>
        <taxon>Alphaproteobacteria</taxon>
        <taxon>Rhodobacterales</taxon>
        <taxon>Roseobacteraceae</taxon>
        <taxon>Aliiruegeria</taxon>
    </lineage>
</organism>
<protein>
    <submittedName>
        <fullName evidence="3">Invasion protein IalB</fullName>
    </submittedName>
</protein>
<evidence type="ECO:0000256" key="2">
    <source>
        <dbReference type="SAM" id="SignalP"/>
    </source>
</evidence>
<evidence type="ECO:0000313" key="4">
    <source>
        <dbReference type="Proteomes" id="UP000239480"/>
    </source>
</evidence>
<dbReference type="Pfam" id="PF06776">
    <property type="entry name" value="IalB"/>
    <property type="match status" value="1"/>
</dbReference>
<dbReference type="RefSeq" id="WP_106202758.1">
    <property type="nucleotide sequence ID" value="NZ_PVTD01000001.1"/>
</dbReference>